<evidence type="ECO:0000313" key="3">
    <source>
        <dbReference type="Proteomes" id="UP001595925"/>
    </source>
</evidence>
<feature type="compositionally biased region" description="Basic and acidic residues" evidence="1">
    <location>
        <begin position="171"/>
        <end position="180"/>
    </location>
</feature>
<name>A0ABD5QF67_9EURY</name>
<reference evidence="2 3" key="1">
    <citation type="journal article" date="2019" name="Int. J. Syst. Evol. Microbiol.">
        <title>The Global Catalogue of Microorganisms (GCM) 10K type strain sequencing project: providing services to taxonomists for standard genome sequencing and annotation.</title>
        <authorList>
            <consortium name="The Broad Institute Genomics Platform"/>
            <consortium name="The Broad Institute Genome Sequencing Center for Infectious Disease"/>
            <person name="Wu L."/>
            <person name="Ma J."/>
        </authorList>
    </citation>
    <scope>NUCLEOTIDE SEQUENCE [LARGE SCALE GENOMIC DNA]</scope>
    <source>
        <strain evidence="2 3">CGMCC 1.15824</strain>
    </source>
</reference>
<dbReference type="AlphaFoldDB" id="A0ABD5QF67"/>
<dbReference type="Gene3D" id="3.30.420.10">
    <property type="entry name" value="Ribonuclease H-like superfamily/Ribonuclease H"/>
    <property type="match status" value="1"/>
</dbReference>
<dbReference type="InterPro" id="IPR012337">
    <property type="entry name" value="RNaseH-like_sf"/>
</dbReference>
<organism evidence="2 3">
    <name type="scientific">Saliphagus infecundisoli</name>
    <dbReference type="NCBI Taxonomy" id="1849069"/>
    <lineage>
        <taxon>Archaea</taxon>
        <taxon>Methanobacteriati</taxon>
        <taxon>Methanobacteriota</taxon>
        <taxon>Stenosarchaea group</taxon>
        <taxon>Halobacteria</taxon>
        <taxon>Halobacteriales</taxon>
        <taxon>Natrialbaceae</taxon>
        <taxon>Saliphagus</taxon>
    </lineage>
</organism>
<protein>
    <submittedName>
        <fullName evidence="2">Ribonuclease H</fullName>
    </submittedName>
</protein>
<feature type="region of interest" description="Disordered" evidence="1">
    <location>
        <begin position="158"/>
        <end position="221"/>
    </location>
</feature>
<gene>
    <name evidence="2" type="ORF">ACFPFO_11960</name>
</gene>
<accession>A0ABD5QF67</accession>
<keyword evidence="3" id="KW-1185">Reference proteome</keyword>
<sequence length="221" mass="23383">MAAHGRPALRDLFDESPTPHIAHPPRTHHRDFYVATDGSFREAGGGLGAVIETRDGTRVARLSTTDTPPDNNVAEYRALHLGLDVLAARAPPEARVGVLVDHDALASNVNGAVLAADHPDGRSPHPVDVPPASANHWRGIRARLTGFAEARAARIESDRNPAHPLANAPGRYEHVNRTPDRCVLPELPRSSPASADGADGEIPPPSRANRGRSGGSGRASD</sequence>
<feature type="compositionally biased region" description="Gly residues" evidence="1">
    <location>
        <begin position="212"/>
        <end position="221"/>
    </location>
</feature>
<dbReference type="Proteomes" id="UP001595925">
    <property type="component" value="Unassembled WGS sequence"/>
</dbReference>
<dbReference type="InterPro" id="IPR036397">
    <property type="entry name" value="RNaseH_sf"/>
</dbReference>
<dbReference type="RefSeq" id="WP_114575829.1">
    <property type="nucleotide sequence ID" value="NZ_JAIVEF010000001.1"/>
</dbReference>
<evidence type="ECO:0000256" key="1">
    <source>
        <dbReference type="SAM" id="MobiDB-lite"/>
    </source>
</evidence>
<dbReference type="SUPFAM" id="SSF53098">
    <property type="entry name" value="Ribonuclease H-like"/>
    <property type="match status" value="1"/>
</dbReference>
<dbReference type="EMBL" id="JBHSJG010000036">
    <property type="protein sequence ID" value="MFC4988461.1"/>
    <property type="molecule type" value="Genomic_DNA"/>
</dbReference>
<feature type="region of interest" description="Disordered" evidence="1">
    <location>
        <begin position="1"/>
        <end position="28"/>
    </location>
</feature>
<comment type="caution">
    <text evidence="2">The sequence shown here is derived from an EMBL/GenBank/DDBJ whole genome shotgun (WGS) entry which is preliminary data.</text>
</comment>
<proteinExistence type="predicted"/>
<evidence type="ECO:0000313" key="2">
    <source>
        <dbReference type="EMBL" id="MFC4988461.1"/>
    </source>
</evidence>